<protein>
    <submittedName>
        <fullName evidence="2">Uncharacterized protein</fullName>
    </submittedName>
</protein>
<feature type="transmembrane region" description="Helical" evidence="1">
    <location>
        <begin position="55"/>
        <end position="79"/>
    </location>
</feature>
<keyword evidence="1" id="KW-0472">Membrane</keyword>
<dbReference type="Proteomes" id="UP000597762">
    <property type="component" value="Unassembled WGS sequence"/>
</dbReference>
<feature type="transmembrane region" description="Helical" evidence="1">
    <location>
        <begin position="110"/>
        <end position="132"/>
    </location>
</feature>
<accession>A0A812B7K8</accession>
<sequence>MSMPCSFSKPAGRLSLGSLGYSLLISPRSGLFPFCRLLFFYFLPLSPFSFPVVPLLFIYCSLVLIYTFLRYLLLLATFFRSPHHHHLDPPRFDSFPFRFPLFSFNSTTYLFSHSLSFLFHFFLYIFSCIFLFSPPPSLSSPPPLNLVLTHFLSTPFFHTYHTSFPFEPCHSASTLSFDRFSPLSSRFFYPTPFSPLPARRSPLLFLFPTVSTKERLKKGPTKVTRVHPFYIPLFLYPPEINRNM</sequence>
<feature type="transmembrane region" description="Helical" evidence="1">
    <location>
        <begin position="20"/>
        <end position="43"/>
    </location>
</feature>
<keyword evidence="3" id="KW-1185">Reference proteome</keyword>
<proteinExistence type="predicted"/>
<dbReference type="EMBL" id="CAHIKZ030000403">
    <property type="protein sequence ID" value="CAE1172591.1"/>
    <property type="molecule type" value="Genomic_DNA"/>
</dbReference>
<evidence type="ECO:0000313" key="3">
    <source>
        <dbReference type="Proteomes" id="UP000597762"/>
    </source>
</evidence>
<reference evidence="2" key="1">
    <citation type="submission" date="2021-01" db="EMBL/GenBank/DDBJ databases">
        <authorList>
            <person name="Li R."/>
            <person name="Bekaert M."/>
        </authorList>
    </citation>
    <scope>NUCLEOTIDE SEQUENCE</scope>
    <source>
        <strain evidence="2">Farmed</strain>
    </source>
</reference>
<name>A0A812B7K8_ACAPH</name>
<keyword evidence="1" id="KW-1133">Transmembrane helix</keyword>
<keyword evidence="1" id="KW-0812">Transmembrane</keyword>
<gene>
    <name evidence="2" type="ORF">SPHA_12153</name>
</gene>
<comment type="caution">
    <text evidence="2">The sequence shown here is derived from an EMBL/GenBank/DDBJ whole genome shotgun (WGS) entry which is preliminary data.</text>
</comment>
<evidence type="ECO:0000313" key="2">
    <source>
        <dbReference type="EMBL" id="CAE1172591.1"/>
    </source>
</evidence>
<organism evidence="2 3">
    <name type="scientific">Acanthosepion pharaonis</name>
    <name type="common">Pharaoh cuttlefish</name>
    <name type="synonym">Sepia pharaonis</name>
    <dbReference type="NCBI Taxonomy" id="158019"/>
    <lineage>
        <taxon>Eukaryota</taxon>
        <taxon>Metazoa</taxon>
        <taxon>Spiralia</taxon>
        <taxon>Lophotrochozoa</taxon>
        <taxon>Mollusca</taxon>
        <taxon>Cephalopoda</taxon>
        <taxon>Coleoidea</taxon>
        <taxon>Decapodiformes</taxon>
        <taxon>Sepiida</taxon>
        <taxon>Sepiina</taxon>
        <taxon>Sepiidae</taxon>
        <taxon>Acanthosepion</taxon>
    </lineage>
</organism>
<evidence type="ECO:0000256" key="1">
    <source>
        <dbReference type="SAM" id="Phobius"/>
    </source>
</evidence>
<dbReference type="AlphaFoldDB" id="A0A812B7K8"/>